<protein>
    <recommendedName>
        <fullName evidence="4">Secreted protein</fullName>
    </recommendedName>
</protein>
<evidence type="ECO:0000313" key="2">
    <source>
        <dbReference type="EMBL" id="MCP2351344.1"/>
    </source>
</evidence>
<dbReference type="RefSeq" id="WP_253777571.1">
    <property type="nucleotide sequence ID" value="NZ_BAAAVE010000002.1"/>
</dbReference>
<dbReference type="Proteomes" id="UP001320766">
    <property type="component" value="Unassembled WGS sequence"/>
</dbReference>
<keyword evidence="1" id="KW-0732">Signal</keyword>
<evidence type="ECO:0008006" key="4">
    <source>
        <dbReference type="Google" id="ProtNLM"/>
    </source>
</evidence>
<sequence length="184" mass="19624">MNVNTAARAGAAAAVMTAALFCVPTAAMADDPSTTVASITVELTATGSTRYYESCTDTETWGVAAGEGSPYRREGNYQVCRYVSSGVSINPWAKGLGTAYNATATTHIVQQSYGEPHPQVLQSKCPYWMPTGPNRSATISEIVQTYAVKLVYKYGDGHIEVADTTQGTYSGNKAVSWNPGCWTR</sequence>
<feature type="signal peptide" evidence="1">
    <location>
        <begin position="1"/>
        <end position="29"/>
    </location>
</feature>
<feature type="chain" id="PRO_5045720477" description="Secreted protein" evidence="1">
    <location>
        <begin position="30"/>
        <end position="184"/>
    </location>
</feature>
<dbReference type="EMBL" id="JAMZEC010000001">
    <property type="protein sequence ID" value="MCP2351344.1"/>
    <property type="molecule type" value="Genomic_DNA"/>
</dbReference>
<reference evidence="2 3" key="1">
    <citation type="submission" date="2022-06" db="EMBL/GenBank/DDBJ databases">
        <title>Sequencing the genomes of 1000 actinobacteria strains.</title>
        <authorList>
            <person name="Klenk H.-P."/>
        </authorList>
    </citation>
    <scope>NUCLEOTIDE SEQUENCE [LARGE SCALE GENOMIC DNA]</scope>
    <source>
        <strain evidence="2 3">DSM 44170</strain>
    </source>
</reference>
<gene>
    <name evidence="2" type="ORF">HD595_007466</name>
</gene>
<organism evidence="2 3">
    <name type="scientific">Nonomuraea roseoviolacea subsp. carminata</name>
    <dbReference type="NCBI Taxonomy" id="160689"/>
    <lineage>
        <taxon>Bacteria</taxon>
        <taxon>Bacillati</taxon>
        <taxon>Actinomycetota</taxon>
        <taxon>Actinomycetes</taxon>
        <taxon>Streptosporangiales</taxon>
        <taxon>Streptosporangiaceae</taxon>
        <taxon>Nonomuraea</taxon>
    </lineage>
</organism>
<name>A0ABT1KBG1_9ACTN</name>
<accession>A0ABT1KBG1</accession>
<proteinExistence type="predicted"/>
<evidence type="ECO:0000313" key="3">
    <source>
        <dbReference type="Proteomes" id="UP001320766"/>
    </source>
</evidence>
<comment type="caution">
    <text evidence="2">The sequence shown here is derived from an EMBL/GenBank/DDBJ whole genome shotgun (WGS) entry which is preliminary data.</text>
</comment>
<evidence type="ECO:0000256" key="1">
    <source>
        <dbReference type="SAM" id="SignalP"/>
    </source>
</evidence>
<keyword evidence="3" id="KW-1185">Reference proteome</keyword>